<protein>
    <submittedName>
        <fullName evidence="10">Uncharacterized protein LOC114341589</fullName>
    </submittedName>
</protein>
<keyword evidence="7" id="KW-0325">Glycoprotein</keyword>
<keyword evidence="3 9" id="KW-0812">Transmembrane</keyword>
<evidence type="ECO:0000256" key="9">
    <source>
        <dbReference type="SAM" id="Phobius"/>
    </source>
</evidence>
<evidence type="ECO:0000256" key="1">
    <source>
        <dbReference type="ARBA" id="ARBA00004589"/>
    </source>
</evidence>
<dbReference type="GO" id="GO:0098552">
    <property type="term" value="C:side of membrane"/>
    <property type="evidence" value="ECO:0007669"/>
    <property type="project" value="UniProtKB-KW"/>
</dbReference>
<name>A0A6P7GWJ9_DIAVI</name>
<reference evidence="10" key="1">
    <citation type="submission" date="2025-08" db="UniProtKB">
        <authorList>
            <consortium name="RefSeq"/>
        </authorList>
    </citation>
    <scope>IDENTIFICATION</scope>
    <source>
        <tissue evidence="10">Whole insect</tissue>
    </source>
</reference>
<keyword evidence="5 9" id="KW-1133">Transmembrane helix</keyword>
<evidence type="ECO:0000256" key="3">
    <source>
        <dbReference type="ARBA" id="ARBA00022692"/>
    </source>
</evidence>
<comment type="subcellular location">
    <subcellularLocation>
        <location evidence="1">Membrane</location>
        <topology evidence="1">Lipid-anchor</topology>
        <topology evidence="1">GPI-anchor</topology>
    </subcellularLocation>
</comment>
<organism evidence="10">
    <name type="scientific">Diabrotica virgifera virgifera</name>
    <name type="common">western corn rootworm</name>
    <dbReference type="NCBI Taxonomy" id="50390"/>
    <lineage>
        <taxon>Eukaryota</taxon>
        <taxon>Metazoa</taxon>
        <taxon>Ecdysozoa</taxon>
        <taxon>Arthropoda</taxon>
        <taxon>Hexapoda</taxon>
        <taxon>Insecta</taxon>
        <taxon>Pterygota</taxon>
        <taxon>Neoptera</taxon>
        <taxon>Endopterygota</taxon>
        <taxon>Coleoptera</taxon>
        <taxon>Polyphaga</taxon>
        <taxon>Cucujiformia</taxon>
        <taxon>Chrysomeloidea</taxon>
        <taxon>Chrysomelidae</taxon>
        <taxon>Galerucinae</taxon>
        <taxon>Diabroticina</taxon>
        <taxon>Diabroticites</taxon>
        <taxon>Diabrotica</taxon>
    </lineage>
</organism>
<keyword evidence="2" id="KW-0336">GPI-anchor</keyword>
<keyword evidence="6 9" id="KW-0472">Membrane</keyword>
<dbReference type="GO" id="GO:0032222">
    <property type="term" value="P:regulation of synaptic transmission, cholinergic"/>
    <property type="evidence" value="ECO:0007669"/>
    <property type="project" value="InterPro"/>
</dbReference>
<evidence type="ECO:0000256" key="7">
    <source>
        <dbReference type="ARBA" id="ARBA00023180"/>
    </source>
</evidence>
<dbReference type="PANTHER" id="PTHR33562">
    <property type="entry name" value="ATILLA, ISOFORM B-RELATED-RELATED"/>
    <property type="match status" value="1"/>
</dbReference>
<dbReference type="Pfam" id="PF17064">
    <property type="entry name" value="QVR"/>
    <property type="match status" value="1"/>
</dbReference>
<keyword evidence="4" id="KW-0732">Signal</keyword>
<feature type="transmembrane region" description="Helical" evidence="9">
    <location>
        <begin position="110"/>
        <end position="129"/>
    </location>
</feature>
<dbReference type="AlphaFoldDB" id="A0A6P7GWJ9"/>
<dbReference type="GO" id="GO:0030431">
    <property type="term" value="P:sleep"/>
    <property type="evidence" value="ECO:0007669"/>
    <property type="project" value="InterPro"/>
</dbReference>
<dbReference type="PANTHER" id="PTHR33562:SF20">
    <property type="entry name" value="PROTEIN QUIVER"/>
    <property type="match status" value="1"/>
</dbReference>
<evidence type="ECO:0000256" key="5">
    <source>
        <dbReference type="ARBA" id="ARBA00022989"/>
    </source>
</evidence>
<keyword evidence="8" id="KW-0449">Lipoprotein</keyword>
<dbReference type="InParanoid" id="A0A6P7GWJ9"/>
<accession>A0A6P7GWJ9</accession>
<proteinExistence type="predicted"/>
<dbReference type="InterPro" id="IPR045860">
    <property type="entry name" value="Snake_toxin-like_sf"/>
</dbReference>
<gene>
    <name evidence="10" type="primary">LOC114341589</name>
</gene>
<dbReference type="InterPro" id="IPR050975">
    <property type="entry name" value="Sleep_regulator"/>
</dbReference>
<dbReference type="RefSeq" id="XP_028148195.1">
    <property type="nucleotide sequence ID" value="XM_028292394.1"/>
</dbReference>
<dbReference type="InterPro" id="IPR031424">
    <property type="entry name" value="QVR-like"/>
</dbReference>
<evidence type="ECO:0000256" key="8">
    <source>
        <dbReference type="ARBA" id="ARBA00023288"/>
    </source>
</evidence>
<evidence type="ECO:0000256" key="6">
    <source>
        <dbReference type="ARBA" id="ARBA00023136"/>
    </source>
</evidence>
<sequence length="135" mass="15334">MYLIRFYQNYNRNTCLVFLVSALECYSCDEENCKKESNHWQTVKCDKPADQNQEPVCQKLTYKSRGGIEQIQRKCAFALKNQDAPCPAILHQNEATELKCPACKTNLCNSAITINFSLTALSATIFAILGRKLLM</sequence>
<evidence type="ECO:0000256" key="4">
    <source>
        <dbReference type="ARBA" id="ARBA00022729"/>
    </source>
</evidence>
<evidence type="ECO:0000313" key="10">
    <source>
        <dbReference type="RefSeq" id="XP_028148195.1"/>
    </source>
</evidence>
<evidence type="ECO:0000256" key="2">
    <source>
        <dbReference type="ARBA" id="ARBA00022622"/>
    </source>
</evidence>
<dbReference type="SUPFAM" id="SSF57302">
    <property type="entry name" value="Snake toxin-like"/>
    <property type="match status" value="1"/>
</dbReference>